<keyword evidence="12" id="KW-1185">Reference proteome</keyword>
<dbReference type="PANTHER" id="PTHR21581">
    <property type="entry name" value="D-ALANYL-D-ALANINE CARBOXYPEPTIDASE"/>
    <property type="match status" value="1"/>
</dbReference>
<dbReference type="Gene3D" id="3.40.710.10">
    <property type="entry name" value="DD-peptidase/beta-lactamase superfamily"/>
    <property type="match status" value="1"/>
</dbReference>
<keyword evidence="11" id="KW-0121">Carboxypeptidase</keyword>
<evidence type="ECO:0000259" key="10">
    <source>
        <dbReference type="Pfam" id="PF00768"/>
    </source>
</evidence>
<keyword evidence="8" id="KW-0812">Transmembrane</keyword>
<evidence type="ECO:0000256" key="8">
    <source>
        <dbReference type="SAM" id="Phobius"/>
    </source>
</evidence>
<keyword evidence="8" id="KW-0472">Membrane</keyword>
<evidence type="ECO:0000256" key="2">
    <source>
        <dbReference type="ARBA" id="ARBA00022729"/>
    </source>
</evidence>
<dbReference type="PRINTS" id="PR00725">
    <property type="entry name" value="DADACBPTASE1"/>
</dbReference>
<keyword evidence="5" id="KW-0573">Peptidoglycan synthesis</keyword>
<feature type="chain" id="PRO_5047445733" evidence="9">
    <location>
        <begin position="23"/>
        <end position="396"/>
    </location>
</feature>
<dbReference type="SUPFAM" id="SSF56601">
    <property type="entry name" value="beta-lactamase/transpeptidase-like"/>
    <property type="match status" value="1"/>
</dbReference>
<evidence type="ECO:0000256" key="5">
    <source>
        <dbReference type="ARBA" id="ARBA00022984"/>
    </source>
</evidence>
<organism evidence="11 12">
    <name type="scientific">Cytobacillus stercorigallinarum</name>
    <dbReference type="NCBI Taxonomy" id="2762240"/>
    <lineage>
        <taxon>Bacteria</taxon>
        <taxon>Bacillati</taxon>
        <taxon>Bacillota</taxon>
        <taxon>Bacilli</taxon>
        <taxon>Bacillales</taxon>
        <taxon>Bacillaceae</taxon>
        <taxon>Cytobacillus</taxon>
    </lineage>
</organism>
<keyword evidence="3" id="KW-0378">Hydrolase</keyword>
<dbReference type="EMBL" id="JACSQT010000005">
    <property type="protein sequence ID" value="MBD7937710.1"/>
    <property type="molecule type" value="Genomic_DNA"/>
</dbReference>
<dbReference type="GO" id="GO:0004180">
    <property type="term" value="F:carboxypeptidase activity"/>
    <property type="evidence" value="ECO:0007669"/>
    <property type="project" value="UniProtKB-KW"/>
</dbReference>
<evidence type="ECO:0000256" key="4">
    <source>
        <dbReference type="ARBA" id="ARBA00022960"/>
    </source>
</evidence>
<dbReference type="InterPro" id="IPR012338">
    <property type="entry name" value="Beta-lactam/transpept-like"/>
</dbReference>
<evidence type="ECO:0000256" key="1">
    <source>
        <dbReference type="ARBA" id="ARBA00007164"/>
    </source>
</evidence>
<feature type="transmembrane region" description="Helical" evidence="8">
    <location>
        <begin position="360"/>
        <end position="380"/>
    </location>
</feature>
<dbReference type="Pfam" id="PF00768">
    <property type="entry name" value="Peptidase_S11"/>
    <property type="match status" value="1"/>
</dbReference>
<accession>A0ABR8QQA5</accession>
<evidence type="ECO:0000313" key="12">
    <source>
        <dbReference type="Proteomes" id="UP000657931"/>
    </source>
</evidence>
<protein>
    <submittedName>
        <fullName evidence="11">D-alanyl-D-alanine carboxypeptidase</fullName>
    </submittedName>
</protein>
<dbReference type="InterPro" id="IPR018044">
    <property type="entry name" value="Peptidase_S11"/>
</dbReference>
<dbReference type="RefSeq" id="WP_191814180.1">
    <property type="nucleotide sequence ID" value="NZ_JACSQT010000005.1"/>
</dbReference>
<dbReference type="Proteomes" id="UP000657931">
    <property type="component" value="Unassembled WGS sequence"/>
</dbReference>
<name>A0ABR8QQA5_9BACI</name>
<reference evidence="11 12" key="1">
    <citation type="submission" date="2020-08" db="EMBL/GenBank/DDBJ databases">
        <title>A Genomic Blueprint of the Chicken Gut Microbiome.</title>
        <authorList>
            <person name="Gilroy R."/>
            <person name="Ravi A."/>
            <person name="Getino M."/>
            <person name="Pursley I."/>
            <person name="Horton D.L."/>
            <person name="Alikhan N.-F."/>
            <person name="Baker D."/>
            <person name="Gharbi K."/>
            <person name="Hall N."/>
            <person name="Watson M."/>
            <person name="Adriaenssens E.M."/>
            <person name="Foster-Nyarko E."/>
            <person name="Jarju S."/>
            <person name="Secka A."/>
            <person name="Antonio M."/>
            <person name="Oren A."/>
            <person name="Chaudhuri R."/>
            <person name="La Ragione R.M."/>
            <person name="Hildebrand F."/>
            <person name="Pallen M.J."/>
        </authorList>
    </citation>
    <scope>NUCLEOTIDE SEQUENCE [LARGE SCALE GENOMIC DNA]</scope>
    <source>
        <strain evidence="11 12">Sa5YUA1</strain>
    </source>
</reference>
<feature type="domain" description="Peptidase S11 D-alanyl-D-alanine carboxypeptidase A N-terminal" evidence="10">
    <location>
        <begin position="25"/>
        <end position="252"/>
    </location>
</feature>
<keyword evidence="8" id="KW-1133">Transmembrane helix</keyword>
<sequence>MKKKWIIIFLFLMLLGTQTAFAKDDEPEIVSETAIVMETETGAILYEKNANTKMYPASLTKIATAIYAIENGNLNDVVTISKEAVDVEGTKVYLEEGEQVTLKKLVQGMLINSGNDAAKAIAIHLEGNEENFAKKLNAYMRNEIKVTETHFTNPHGLFSEEHYTTAKDMAIITNYAMRNATFAEVFGTVELKWDGESWDTTLLSHHQLLTGQRPYEWITGGKTGFVSESKQTLASTADNGKLTLTAIVMKADFKRDIYKDTKTIFDYSFSHYENKELVPEPEYFVGEKVFQPTENSYKVTLPIEGFKENLNNQGVLEIVDHNDKVIQKINLEREQLKQEVANHHTINEASDYTEKENTSLFFYIVIGIGAIILIMLFLFINKKRKRNRYDIPNRRW</sequence>
<gene>
    <name evidence="11" type="ORF">H9655_11830</name>
</gene>
<dbReference type="InterPro" id="IPR001967">
    <property type="entry name" value="Peptidase_S11_N"/>
</dbReference>
<feature type="signal peptide" evidence="9">
    <location>
        <begin position="1"/>
        <end position="22"/>
    </location>
</feature>
<proteinExistence type="inferred from homology"/>
<dbReference type="PANTHER" id="PTHR21581:SF33">
    <property type="entry name" value="D-ALANYL-D-ALANINE CARBOXYPEPTIDASE DACB"/>
    <property type="match status" value="1"/>
</dbReference>
<comment type="caution">
    <text evidence="11">The sequence shown here is derived from an EMBL/GenBank/DDBJ whole genome shotgun (WGS) entry which is preliminary data.</text>
</comment>
<comment type="similarity">
    <text evidence="1 7">Belongs to the peptidase S11 family.</text>
</comment>
<keyword evidence="4" id="KW-0133">Cell shape</keyword>
<evidence type="ECO:0000256" key="7">
    <source>
        <dbReference type="RuleBase" id="RU004016"/>
    </source>
</evidence>
<evidence type="ECO:0000313" key="11">
    <source>
        <dbReference type="EMBL" id="MBD7937710.1"/>
    </source>
</evidence>
<evidence type="ECO:0000256" key="3">
    <source>
        <dbReference type="ARBA" id="ARBA00022801"/>
    </source>
</evidence>
<evidence type="ECO:0000256" key="6">
    <source>
        <dbReference type="ARBA" id="ARBA00023316"/>
    </source>
</evidence>
<keyword evidence="2 9" id="KW-0732">Signal</keyword>
<evidence type="ECO:0000256" key="9">
    <source>
        <dbReference type="SAM" id="SignalP"/>
    </source>
</evidence>
<keyword evidence="6" id="KW-0961">Cell wall biogenesis/degradation</keyword>
<keyword evidence="11" id="KW-0645">Protease</keyword>